<dbReference type="InterPro" id="IPR007607">
    <property type="entry name" value="BacA/B"/>
</dbReference>
<gene>
    <name evidence="1" type="ORF">CHU95_07035</name>
</gene>
<dbReference type="Proteomes" id="UP000216998">
    <property type="component" value="Unassembled WGS sequence"/>
</dbReference>
<evidence type="ECO:0000313" key="1">
    <source>
        <dbReference type="EMBL" id="OYQ35998.1"/>
    </source>
</evidence>
<dbReference type="OrthoDB" id="7349510at2"/>
<proteinExistence type="predicted"/>
<evidence type="ECO:0008006" key="3">
    <source>
        <dbReference type="Google" id="ProtNLM"/>
    </source>
</evidence>
<accession>A0A255Z3E1</accession>
<protein>
    <recommendedName>
        <fullName evidence="3">Cell shape determination protein CcmA</fullName>
    </recommendedName>
</protein>
<name>A0A255Z3E1_9PROT</name>
<evidence type="ECO:0000313" key="2">
    <source>
        <dbReference type="Proteomes" id="UP000216998"/>
    </source>
</evidence>
<dbReference type="Pfam" id="PF04519">
    <property type="entry name" value="Bactofilin"/>
    <property type="match status" value="1"/>
</dbReference>
<sequence>MPNDILDPRSFQRPGLHGIAEAAVESGPSTGGITTISAEARIEGAKISHCHTLHVAGRLVDVTLNEIKILEIAEGGHFEGVAKVEQMRVNGRATGTLEITGILSVGETGQVDGTIRYGRINIADGGSVTGSLQTGKTP</sequence>
<comment type="caution">
    <text evidence="1">The sequence shown here is derived from an EMBL/GenBank/DDBJ whole genome shotgun (WGS) entry which is preliminary data.</text>
</comment>
<reference evidence="1 2" key="1">
    <citation type="submission" date="2017-07" db="EMBL/GenBank/DDBJ databases">
        <title>Niveispirillum cyanobacteriorum sp. nov., isolated from cyanobacterial aggregates in a eutrophic lake.</title>
        <authorList>
            <person name="Cai H."/>
        </authorList>
    </citation>
    <scope>NUCLEOTIDE SEQUENCE [LARGE SCALE GENOMIC DNA]</scope>
    <source>
        <strain evidence="2">TH1-14</strain>
    </source>
</reference>
<dbReference type="EMBL" id="NOXU01000024">
    <property type="protein sequence ID" value="OYQ35998.1"/>
    <property type="molecule type" value="Genomic_DNA"/>
</dbReference>
<keyword evidence="2" id="KW-1185">Reference proteome</keyword>
<organism evidence="1 2">
    <name type="scientific">Niveispirillum lacus</name>
    <dbReference type="NCBI Taxonomy" id="1981099"/>
    <lineage>
        <taxon>Bacteria</taxon>
        <taxon>Pseudomonadati</taxon>
        <taxon>Pseudomonadota</taxon>
        <taxon>Alphaproteobacteria</taxon>
        <taxon>Rhodospirillales</taxon>
        <taxon>Azospirillaceae</taxon>
        <taxon>Niveispirillum</taxon>
    </lineage>
</organism>
<dbReference type="RefSeq" id="WP_094455094.1">
    <property type="nucleotide sequence ID" value="NZ_NOXU01000024.1"/>
</dbReference>
<dbReference type="AlphaFoldDB" id="A0A255Z3E1"/>